<evidence type="ECO:0000256" key="5">
    <source>
        <dbReference type="ARBA" id="ARBA00023125"/>
    </source>
</evidence>
<dbReference type="EMBL" id="JAUSUA010000001">
    <property type="protein sequence ID" value="MDQ0206388.1"/>
    <property type="molecule type" value="Genomic_DNA"/>
</dbReference>
<keyword evidence="2 6" id="KW-0547">Nucleotide-binding</keyword>
<dbReference type="InterPro" id="IPR027417">
    <property type="entry name" value="P-loop_NTPase"/>
</dbReference>
<reference evidence="9 10" key="1">
    <citation type="submission" date="2023-07" db="EMBL/GenBank/DDBJ databases">
        <title>Genomic Encyclopedia of Type Strains, Phase IV (KMG-IV): sequencing the most valuable type-strain genomes for metagenomic binning, comparative biology and taxonomic classification.</title>
        <authorList>
            <person name="Goeker M."/>
        </authorList>
    </citation>
    <scope>NUCLEOTIDE SEQUENCE [LARGE SCALE GENOMIC DNA]</scope>
    <source>
        <strain evidence="9 10">DSM 19154</strain>
    </source>
</reference>
<dbReference type="InterPro" id="IPR003395">
    <property type="entry name" value="RecF/RecN/SMC_N"/>
</dbReference>
<proteinExistence type="inferred from homology"/>
<comment type="domain">
    <text evidence="6">Contains large globular domains required for ATP hydrolysis at each terminus and a third globular domain forming a flexible hinge near the middle of the molecule. These domains are separated by coiled-coil structures.</text>
</comment>
<evidence type="ECO:0000256" key="1">
    <source>
        <dbReference type="ARBA" id="ARBA00022490"/>
    </source>
</evidence>
<dbReference type="RefSeq" id="WP_306980760.1">
    <property type="nucleotide sequence ID" value="NZ_JAUSUA010000001.1"/>
</dbReference>
<dbReference type="PIRSF" id="PIRSF005719">
    <property type="entry name" value="SMC"/>
    <property type="match status" value="1"/>
</dbReference>
<feature type="coiled-coil region" evidence="6">
    <location>
        <begin position="694"/>
        <end position="910"/>
    </location>
</feature>
<protein>
    <recommendedName>
        <fullName evidence="6">Chromosome partition protein Smc</fullName>
    </recommendedName>
</protein>
<keyword evidence="3 6" id="KW-0067">ATP-binding</keyword>
<sequence>MFLKRLEVKGFKSFAEQVNVEFVPGVTAVVGPNGSGKSNISDSIRWVLGEQSAKSLRGSKMEDIIFAGSDSRKSVNVAEVSLILDNEDQHLNIDFSEVSVTRRVYRSGDSEYLLNKQPCRLKDIVELFLDSGLGREAYSIIGQGKIEEILSSKSEDRRLIFEEAAGVLKYKTRKIQAEKRLNETQENVNRVEDILHELESQVEPLREQASIAKEYLEAEKKRKNEDITITAAEIDDLHSRWTQAKEKLESLKSLLEKHSIKIQQSEEAIATCRTESKAVAEALQNAQEHRLNVSEELEKKEGRKGILQERKKNAVHNIDQLKEEIEEKDHKVEELTGIASELEAQVQKEKAELSKWRAQLRSLEDSLSGTGPGMQEKLEQLKADYIEVLNEQASIRNEQRYLDEQKRQQKHKRDRILQENKQSMTQRDQVVSQLKEAEQQARVIKEKLDQCEQKEKDLLAARTKLEDEYQQSESKLYEAYRILQKTKSRSEVVREMESDFSGFYQGVKEILKARETTLSGIAGAVAELIRTDKQHELAIETALGAAAQHIVVHNEQHARDAIHFLKQRRLGRATFLPLTVIKPRTIPPAQLQLLTNDEQFVGVAADLITYDKTYENALTNLLGHIVIAKDLQGANRLAARTGHRFRMVTLDGDVVNPGGSMTGGSVKQKQSSLVGRKRELDELTAQTEKLDKSVYQLEQSIQDKKNKRTELSRELKDVQQTIQLQRSEWQEKHSRVRELELTSVNVEQQYVRMDREEAAAEKEQQTMNARLEQLSESLSLANQKQEDWKSEIEKLEEQLKKQQHSKESLQEQLVSIRISEAESKQRVKHVSEQLDRTKQQVNDSQNDVQNLRDEYELLTSTMDEGSNGEEQLTAQIAHFRHEKEQAQINLKQLEEKRTLLDGQYAELEQSLKQDQSHYALVHDEYKHHDVRMNRLDVDLEHRLEKLRVEYELSFEAATKQYPLTGTLDDAKTRLKLVKLTIEELGPVNIGSIEEFERVNERYSFLLEQQQDLQEAKETLHQVIAEMDEEMTKRFESTFNQVRGHFQEVYRKLFGGGEADLVLTNPANTLSTGVDIMARPPGKKLQHLALLSGGERALTAIALLFSILKVRPVPFCVLDEVEAALDEANVSRFAQYLKDFSEATQFIVITHRSGTMEEADVLYGVTMQESGVSRLVSVKLEETKELIES</sequence>
<evidence type="ECO:0000256" key="3">
    <source>
        <dbReference type="ARBA" id="ARBA00022840"/>
    </source>
</evidence>
<evidence type="ECO:0000256" key="4">
    <source>
        <dbReference type="ARBA" id="ARBA00023054"/>
    </source>
</evidence>
<keyword evidence="10" id="KW-1185">Reference proteome</keyword>
<dbReference type="SUPFAM" id="SSF75553">
    <property type="entry name" value="Smc hinge domain"/>
    <property type="match status" value="1"/>
</dbReference>
<keyword evidence="5 6" id="KW-0238">DNA-binding</keyword>
<dbReference type="InterPro" id="IPR024704">
    <property type="entry name" value="SMC"/>
</dbReference>
<evidence type="ECO:0000259" key="8">
    <source>
        <dbReference type="SMART" id="SM00968"/>
    </source>
</evidence>
<keyword evidence="1 6" id="KW-0963">Cytoplasm</keyword>
<dbReference type="CDD" id="cd03278">
    <property type="entry name" value="ABC_SMC_barmotin"/>
    <property type="match status" value="2"/>
</dbReference>
<comment type="caution">
    <text evidence="9">The sequence shown here is derived from an EMBL/GenBank/DDBJ whole genome shotgun (WGS) entry which is preliminary data.</text>
</comment>
<evidence type="ECO:0000256" key="2">
    <source>
        <dbReference type="ARBA" id="ARBA00022741"/>
    </source>
</evidence>
<dbReference type="NCBIfam" id="TIGR02168">
    <property type="entry name" value="SMC_prok_B"/>
    <property type="match status" value="1"/>
</dbReference>
<gene>
    <name evidence="6" type="primary">smc</name>
    <name evidence="9" type="ORF">J2S05_001162</name>
</gene>
<dbReference type="Proteomes" id="UP001225034">
    <property type="component" value="Unassembled WGS sequence"/>
</dbReference>
<feature type="compositionally biased region" description="Polar residues" evidence="7">
    <location>
        <begin position="419"/>
        <end position="432"/>
    </location>
</feature>
<dbReference type="Pfam" id="PF02463">
    <property type="entry name" value="SMC_N"/>
    <property type="match status" value="1"/>
</dbReference>
<dbReference type="Pfam" id="PF06470">
    <property type="entry name" value="SMC_hinge"/>
    <property type="match status" value="1"/>
</dbReference>
<feature type="region of interest" description="Disordered" evidence="7">
    <location>
        <begin position="400"/>
        <end position="432"/>
    </location>
</feature>
<dbReference type="HAMAP" id="MF_01894">
    <property type="entry name" value="Smc_prok"/>
    <property type="match status" value="1"/>
</dbReference>
<feature type="domain" description="SMC hinge" evidence="8">
    <location>
        <begin position="519"/>
        <end position="638"/>
    </location>
</feature>
<feature type="coiled-coil region" evidence="6">
    <location>
        <begin position="995"/>
        <end position="1032"/>
    </location>
</feature>
<evidence type="ECO:0000256" key="6">
    <source>
        <dbReference type="HAMAP-Rule" id="MF_01894"/>
    </source>
</evidence>
<comment type="function">
    <text evidence="6">Required for chromosome condensation and partitioning.</text>
</comment>
<dbReference type="SUPFAM" id="SSF52540">
    <property type="entry name" value="P-loop containing nucleoside triphosphate hydrolases"/>
    <property type="match status" value="1"/>
</dbReference>
<dbReference type="InterPro" id="IPR011890">
    <property type="entry name" value="SMC_prok"/>
</dbReference>
<evidence type="ECO:0000313" key="10">
    <source>
        <dbReference type="Proteomes" id="UP001225034"/>
    </source>
</evidence>
<dbReference type="Gene3D" id="3.40.50.300">
    <property type="entry name" value="P-loop containing nucleotide triphosphate hydrolases"/>
    <property type="match status" value="2"/>
</dbReference>
<dbReference type="Gene3D" id="1.20.1060.20">
    <property type="match status" value="1"/>
</dbReference>
<dbReference type="PANTHER" id="PTHR43977">
    <property type="entry name" value="STRUCTURAL MAINTENANCE OF CHROMOSOMES PROTEIN 3"/>
    <property type="match status" value="1"/>
</dbReference>
<dbReference type="InterPro" id="IPR036277">
    <property type="entry name" value="SMC_hinge_sf"/>
</dbReference>
<name>A0ABT9YEW6_9BACI</name>
<evidence type="ECO:0000256" key="7">
    <source>
        <dbReference type="SAM" id="MobiDB-lite"/>
    </source>
</evidence>
<accession>A0ABT9YEW6</accession>
<dbReference type="SMART" id="SM00968">
    <property type="entry name" value="SMC_hinge"/>
    <property type="match status" value="1"/>
</dbReference>
<comment type="similarity">
    <text evidence="6">Belongs to the SMC family.</text>
</comment>
<dbReference type="Gene3D" id="3.30.70.1620">
    <property type="match status" value="1"/>
</dbReference>
<comment type="subcellular location">
    <subcellularLocation>
        <location evidence="6">Cytoplasm</location>
    </subcellularLocation>
</comment>
<evidence type="ECO:0000313" key="9">
    <source>
        <dbReference type="EMBL" id="MDQ0206388.1"/>
    </source>
</evidence>
<dbReference type="InterPro" id="IPR010935">
    <property type="entry name" value="SMC_hinge"/>
</dbReference>
<organism evidence="9 10">
    <name type="scientific">Alkalicoccobacillus murimartini</name>
    <dbReference type="NCBI Taxonomy" id="171685"/>
    <lineage>
        <taxon>Bacteria</taxon>
        <taxon>Bacillati</taxon>
        <taxon>Bacillota</taxon>
        <taxon>Bacilli</taxon>
        <taxon>Bacillales</taxon>
        <taxon>Bacillaceae</taxon>
        <taxon>Alkalicoccobacillus</taxon>
    </lineage>
</organism>
<feature type="binding site" evidence="6">
    <location>
        <begin position="32"/>
        <end position="39"/>
    </location>
    <ligand>
        <name>ATP</name>
        <dbReference type="ChEBI" id="CHEBI:30616"/>
    </ligand>
</feature>
<keyword evidence="4 6" id="KW-0175">Coiled coil</keyword>
<comment type="subunit">
    <text evidence="6">Homodimer.</text>
</comment>